<proteinExistence type="predicted"/>
<keyword evidence="1" id="KW-0732">Signal</keyword>
<feature type="chain" id="PRO_5037808850" description="Spore coat protein U domain-containing protein" evidence="1">
    <location>
        <begin position="19"/>
        <end position="203"/>
    </location>
</feature>
<evidence type="ECO:0000256" key="1">
    <source>
        <dbReference type="SAM" id="SignalP"/>
    </source>
</evidence>
<gene>
    <name evidence="2" type="ORF">HYX28_02755</name>
</gene>
<dbReference type="AlphaFoldDB" id="A0A932A6M9"/>
<reference evidence="2" key="1">
    <citation type="submission" date="2020-07" db="EMBL/GenBank/DDBJ databases">
        <title>Huge and variable diversity of episymbiotic CPR bacteria and DPANN archaea in groundwater ecosystems.</title>
        <authorList>
            <person name="He C.Y."/>
            <person name="Keren R."/>
            <person name="Whittaker M."/>
            <person name="Farag I.F."/>
            <person name="Doudna J."/>
            <person name="Cate J.H.D."/>
            <person name="Banfield J.F."/>
        </authorList>
    </citation>
    <scope>NUCLEOTIDE SEQUENCE</scope>
    <source>
        <strain evidence="2">NC_groundwater_580_Pr5_B-0.1um_64_19</strain>
    </source>
</reference>
<protein>
    <recommendedName>
        <fullName evidence="4">Spore coat protein U domain-containing protein</fullName>
    </recommendedName>
</protein>
<evidence type="ECO:0008006" key="4">
    <source>
        <dbReference type="Google" id="ProtNLM"/>
    </source>
</evidence>
<dbReference type="EMBL" id="JACPNR010000004">
    <property type="protein sequence ID" value="MBI2677681.1"/>
    <property type="molecule type" value="Genomic_DNA"/>
</dbReference>
<comment type="caution">
    <text evidence="2">The sequence shown here is derived from an EMBL/GenBank/DDBJ whole genome shotgun (WGS) entry which is preliminary data.</text>
</comment>
<organism evidence="2 3">
    <name type="scientific">Candidatus Korobacter versatilis</name>
    <dbReference type="NCBI Taxonomy" id="658062"/>
    <lineage>
        <taxon>Bacteria</taxon>
        <taxon>Pseudomonadati</taxon>
        <taxon>Acidobacteriota</taxon>
        <taxon>Terriglobia</taxon>
        <taxon>Terriglobales</taxon>
        <taxon>Candidatus Korobacteraceae</taxon>
        <taxon>Candidatus Korobacter</taxon>
    </lineage>
</organism>
<accession>A0A932A6M9</accession>
<name>A0A932A6M9_9BACT</name>
<dbReference type="Proteomes" id="UP000779809">
    <property type="component" value="Unassembled WGS sequence"/>
</dbReference>
<evidence type="ECO:0000313" key="3">
    <source>
        <dbReference type="Proteomes" id="UP000779809"/>
    </source>
</evidence>
<evidence type="ECO:0000313" key="2">
    <source>
        <dbReference type="EMBL" id="MBI2677681.1"/>
    </source>
</evidence>
<sequence>MTLLLVVAIAIAAVPALAEESSNVALAGGTHTQTSALTVNVSYVNAMRLVLATGAGAPNCAITPANNTGPYSIDFGQVNGLGVSPSACVAVSGTNPVVYGTNYKVTPTWTGFLGGGTNGTLTVYVSTVFTNNTFLKMREAANVAGLTTDLSTNSAAPQSIGAGNIVSGTTLNRALGVAVTPDNTVAAGPTADSAVVTYTLTVP</sequence>
<feature type="signal peptide" evidence="1">
    <location>
        <begin position="1"/>
        <end position="18"/>
    </location>
</feature>